<accession>A0ACC2M8R7</accession>
<name>A0ACC2M8R7_PERAE</name>
<organism evidence="1 2">
    <name type="scientific">Persea americana</name>
    <name type="common">Avocado</name>
    <dbReference type="NCBI Taxonomy" id="3435"/>
    <lineage>
        <taxon>Eukaryota</taxon>
        <taxon>Viridiplantae</taxon>
        <taxon>Streptophyta</taxon>
        <taxon>Embryophyta</taxon>
        <taxon>Tracheophyta</taxon>
        <taxon>Spermatophyta</taxon>
        <taxon>Magnoliopsida</taxon>
        <taxon>Magnoliidae</taxon>
        <taxon>Laurales</taxon>
        <taxon>Lauraceae</taxon>
        <taxon>Persea</taxon>
    </lineage>
</organism>
<protein>
    <submittedName>
        <fullName evidence="1">Uncharacterized protein</fullName>
    </submittedName>
</protein>
<evidence type="ECO:0000313" key="1">
    <source>
        <dbReference type="EMBL" id="KAJ8642037.1"/>
    </source>
</evidence>
<sequence length="150" mass="17028">MPFSFSGARFLRFLPHAGSLNLPPQRSAAVGFGGRNRISAWLGSQKPIFLNSLEQVLCKSKSGSLWPANSHRRLRPYPDILGPSLCFGMFWSEGWYRLTLGPGPRVSGYGRPWRSRLAPWRSRLAQAIRENRFLVLKCMFRFDVTQEEGG</sequence>
<reference evidence="1 2" key="1">
    <citation type="journal article" date="2022" name="Hortic Res">
        <title>A haplotype resolved chromosomal level avocado genome allows analysis of novel avocado genes.</title>
        <authorList>
            <person name="Nath O."/>
            <person name="Fletcher S.J."/>
            <person name="Hayward A."/>
            <person name="Shaw L.M."/>
            <person name="Masouleh A.K."/>
            <person name="Furtado A."/>
            <person name="Henry R.J."/>
            <person name="Mitter N."/>
        </authorList>
    </citation>
    <scope>NUCLEOTIDE SEQUENCE [LARGE SCALE GENOMIC DNA]</scope>
    <source>
        <strain evidence="2">cv. Hass</strain>
    </source>
</reference>
<gene>
    <name evidence="1" type="ORF">MRB53_018731</name>
</gene>
<evidence type="ECO:0000313" key="2">
    <source>
        <dbReference type="Proteomes" id="UP001234297"/>
    </source>
</evidence>
<dbReference type="EMBL" id="CM056813">
    <property type="protein sequence ID" value="KAJ8642037.1"/>
    <property type="molecule type" value="Genomic_DNA"/>
</dbReference>
<dbReference type="Proteomes" id="UP001234297">
    <property type="component" value="Chromosome 5"/>
</dbReference>
<proteinExistence type="predicted"/>
<comment type="caution">
    <text evidence="1">The sequence shown here is derived from an EMBL/GenBank/DDBJ whole genome shotgun (WGS) entry which is preliminary data.</text>
</comment>
<keyword evidence="2" id="KW-1185">Reference proteome</keyword>